<feature type="non-terminal residue" evidence="1">
    <location>
        <position position="1"/>
    </location>
</feature>
<dbReference type="InterPro" id="IPR043502">
    <property type="entry name" value="DNA/RNA_pol_sf"/>
</dbReference>
<evidence type="ECO:0000313" key="2">
    <source>
        <dbReference type="Proteomes" id="UP000257109"/>
    </source>
</evidence>
<dbReference type="Proteomes" id="UP000257109">
    <property type="component" value="Unassembled WGS sequence"/>
</dbReference>
<name>A0A371GWY5_MUCPR</name>
<dbReference type="AlphaFoldDB" id="A0A371GWY5"/>
<proteinExistence type="predicted"/>
<reference evidence="1" key="1">
    <citation type="submission" date="2018-05" db="EMBL/GenBank/DDBJ databases">
        <title>Draft genome of Mucuna pruriens seed.</title>
        <authorList>
            <person name="Nnadi N.E."/>
            <person name="Vos R."/>
            <person name="Hasami M.H."/>
            <person name="Devisetty U.K."/>
            <person name="Aguiy J.C."/>
        </authorList>
    </citation>
    <scope>NUCLEOTIDE SEQUENCE [LARGE SCALE GENOMIC DNA]</scope>
    <source>
        <strain evidence="1">JCA_2017</strain>
    </source>
</reference>
<evidence type="ECO:0000313" key="1">
    <source>
        <dbReference type="EMBL" id="RDX95080.1"/>
    </source>
</evidence>
<protein>
    <submittedName>
        <fullName evidence="1">Retrovirus-related Pol polyprotein</fullName>
    </submittedName>
</protein>
<dbReference type="SUPFAM" id="SSF56672">
    <property type="entry name" value="DNA/RNA polymerases"/>
    <property type="match status" value="1"/>
</dbReference>
<dbReference type="Gene3D" id="3.30.70.270">
    <property type="match status" value="1"/>
</dbReference>
<organism evidence="1 2">
    <name type="scientific">Mucuna pruriens</name>
    <name type="common">Velvet bean</name>
    <name type="synonym">Dolichos pruriens</name>
    <dbReference type="NCBI Taxonomy" id="157652"/>
    <lineage>
        <taxon>Eukaryota</taxon>
        <taxon>Viridiplantae</taxon>
        <taxon>Streptophyta</taxon>
        <taxon>Embryophyta</taxon>
        <taxon>Tracheophyta</taxon>
        <taxon>Spermatophyta</taxon>
        <taxon>Magnoliopsida</taxon>
        <taxon>eudicotyledons</taxon>
        <taxon>Gunneridae</taxon>
        <taxon>Pentapetalae</taxon>
        <taxon>rosids</taxon>
        <taxon>fabids</taxon>
        <taxon>Fabales</taxon>
        <taxon>Fabaceae</taxon>
        <taxon>Papilionoideae</taxon>
        <taxon>50 kb inversion clade</taxon>
        <taxon>NPAAA clade</taxon>
        <taxon>indigoferoid/millettioid clade</taxon>
        <taxon>Phaseoleae</taxon>
        <taxon>Mucuna</taxon>
    </lineage>
</organism>
<dbReference type="EMBL" id="QJKJ01004211">
    <property type="protein sequence ID" value="RDX95080.1"/>
    <property type="molecule type" value="Genomic_DNA"/>
</dbReference>
<dbReference type="InterPro" id="IPR050951">
    <property type="entry name" value="Retrovirus_Pol_polyprotein"/>
</dbReference>
<comment type="caution">
    <text evidence="1">The sequence shown here is derived from an EMBL/GenBank/DDBJ whole genome shotgun (WGS) entry which is preliminary data.</text>
</comment>
<dbReference type="InterPro" id="IPR043128">
    <property type="entry name" value="Rev_trsase/Diguanyl_cyclase"/>
</dbReference>
<accession>A0A371GWY5</accession>
<dbReference type="PANTHER" id="PTHR37984:SF5">
    <property type="entry name" value="PROTEIN NYNRIN-LIKE"/>
    <property type="match status" value="1"/>
</dbReference>
<sequence length="171" mass="19715">MPFGLTNGPSTFMRLMSHVLRILIVKKETLFANLENCEFCSIEVNNLDLIVRSYGVKVDEEKVKAIQDWPTSKTVREVRSVHVLAIHFVSPLNEIMKKFVGFKWEEIKERGFQALKGRLSQDLILALPNFLECDASSIGKMNVVMKKILILVKQRWRHALIAMLETKISWT</sequence>
<dbReference type="STRING" id="157652.A0A371GWY5"/>
<gene>
    <name evidence="1" type="primary">pol</name>
    <name evidence="1" type="ORF">CR513_22445</name>
</gene>
<keyword evidence="2" id="KW-1185">Reference proteome</keyword>
<dbReference type="PANTHER" id="PTHR37984">
    <property type="entry name" value="PROTEIN CBG26694"/>
    <property type="match status" value="1"/>
</dbReference>
<dbReference type="OrthoDB" id="415724at2759"/>